<evidence type="ECO:0000313" key="1">
    <source>
        <dbReference type="EMBL" id="GFG83916.1"/>
    </source>
</evidence>
<dbReference type="Proteomes" id="UP000465305">
    <property type="component" value="Unassembled WGS sequence"/>
</dbReference>
<name>A0A7I9Y5G2_MYCAL</name>
<evidence type="ECO:0000313" key="2">
    <source>
        <dbReference type="Proteomes" id="UP000465305"/>
    </source>
</evidence>
<dbReference type="EMBL" id="BLKY01000001">
    <property type="protein sequence ID" value="GFG83916.1"/>
    <property type="molecule type" value="Genomic_DNA"/>
</dbReference>
<evidence type="ECO:0008006" key="3">
    <source>
        <dbReference type="Google" id="ProtNLM"/>
    </source>
</evidence>
<reference evidence="1 2" key="1">
    <citation type="journal article" date="2019" name="Emerg. Microbes Infect.">
        <title>Comprehensive subspecies identification of 175 nontuberculous mycobacteria species based on 7547 genomic profiles.</title>
        <authorList>
            <person name="Matsumoto Y."/>
            <person name="Kinjo T."/>
            <person name="Motooka D."/>
            <person name="Nabeya D."/>
            <person name="Jung N."/>
            <person name="Uechi K."/>
            <person name="Horii T."/>
            <person name="Iida T."/>
            <person name="Fujita J."/>
            <person name="Nakamura S."/>
        </authorList>
    </citation>
    <scope>NUCLEOTIDE SEQUENCE [LARGE SCALE GENOMIC DNA]</scope>
    <source>
        <strain evidence="1 2">JCM 30723</strain>
    </source>
</reference>
<gene>
    <name evidence="1" type="ORF">MALGJ_05920</name>
</gene>
<protein>
    <recommendedName>
        <fullName evidence="3">CAP domain-containing protein</fullName>
    </recommendedName>
</protein>
<comment type="caution">
    <text evidence="1">The sequence shown here is derived from an EMBL/GenBank/DDBJ whole genome shotgun (WGS) entry which is preliminary data.</text>
</comment>
<dbReference type="AlphaFoldDB" id="A0A7I9Y5G2"/>
<proteinExistence type="predicted"/>
<sequence>MLGQSLVLLGGWGRAPEDFRRTGSIRSVLVMALVFSGGVVLAPSALADAADVKAVLASARGGTSCAPLTDNPIVTHAAEIINKSTDDYVEHTARHVPIADPLPGLRDLGYSGDKAILLQGARPNEADAIKGMLLQGYAAIPDCSYTDFGVDVRRNETTGYSLIAVVLAGS</sequence>
<organism evidence="1 2">
    <name type="scientific">Mycolicibacter algericus</name>
    <name type="common">Mycobacterium algericum</name>
    <dbReference type="NCBI Taxonomy" id="1288388"/>
    <lineage>
        <taxon>Bacteria</taxon>
        <taxon>Bacillati</taxon>
        <taxon>Actinomycetota</taxon>
        <taxon>Actinomycetes</taxon>
        <taxon>Mycobacteriales</taxon>
        <taxon>Mycobacteriaceae</taxon>
        <taxon>Mycolicibacter</taxon>
    </lineage>
</organism>
<accession>A0A7I9Y5G2</accession>